<reference evidence="2 3" key="1">
    <citation type="submission" date="2018-04" db="EMBL/GenBank/DDBJ databases">
        <title>Novel Campyloabacter and Helicobacter Species and Strains.</title>
        <authorList>
            <person name="Mannion A.J."/>
            <person name="Shen Z."/>
            <person name="Fox J.G."/>
        </authorList>
    </citation>
    <scope>NUCLEOTIDE SEQUENCE [LARGE SCALE GENOMIC DNA]</scope>
    <source>
        <strain evidence="2 3">MIT 04-9362</strain>
    </source>
</reference>
<evidence type="ECO:0008006" key="4">
    <source>
        <dbReference type="Google" id="ProtNLM"/>
    </source>
</evidence>
<keyword evidence="3" id="KW-1185">Reference proteome</keyword>
<dbReference type="RefSeq" id="WP_115578655.1">
    <property type="nucleotide sequence ID" value="NZ_NXLX01000004.1"/>
</dbReference>
<protein>
    <recommendedName>
        <fullName evidence="4">Type II secretion system protein</fullName>
    </recommendedName>
</protein>
<organism evidence="2 3">
    <name type="scientific">Helicobacter anseris</name>
    <dbReference type="NCBI Taxonomy" id="375926"/>
    <lineage>
        <taxon>Bacteria</taxon>
        <taxon>Pseudomonadati</taxon>
        <taxon>Campylobacterota</taxon>
        <taxon>Epsilonproteobacteria</taxon>
        <taxon>Campylobacterales</taxon>
        <taxon>Helicobacteraceae</taxon>
        <taxon>Helicobacter</taxon>
    </lineage>
</organism>
<evidence type="ECO:0000313" key="2">
    <source>
        <dbReference type="EMBL" id="RDU74146.1"/>
    </source>
</evidence>
<evidence type="ECO:0000313" key="3">
    <source>
        <dbReference type="Proteomes" id="UP000256695"/>
    </source>
</evidence>
<dbReference type="Proteomes" id="UP000256695">
    <property type="component" value="Unassembled WGS sequence"/>
</dbReference>
<sequence length="234" mass="26499">MKQSAFSIFELLLVCSLIGILIFFAKPNNTNQIYKVSNYLYQNILYTKNLALTQDTLYTNLNQTKWITNAFPSVYPQILLSNQTFWQIQFHLSGTYTQNSFSIYLDTPRQAQTTHYDNRPMAGDIIATQGVNLQCLSGYNNSNISDFCKNNADTYTRLLESFGIKLQISTQNTCKEKQTGRIYFDNTGKPYCGTTPVSLTQPFIITLTKDNLQSSICILPVTGAILQGKICKKI</sequence>
<proteinExistence type="predicted"/>
<dbReference type="AlphaFoldDB" id="A0A3D8JAP6"/>
<evidence type="ECO:0000256" key="1">
    <source>
        <dbReference type="SAM" id="Phobius"/>
    </source>
</evidence>
<dbReference type="InterPro" id="IPR045584">
    <property type="entry name" value="Pilin-like"/>
</dbReference>
<keyword evidence="1" id="KW-0812">Transmembrane</keyword>
<accession>A0A3D8JAP6</accession>
<dbReference type="EMBL" id="NXLX01000004">
    <property type="protein sequence ID" value="RDU74146.1"/>
    <property type="molecule type" value="Genomic_DNA"/>
</dbReference>
<comment type="caution">
    <text evidence="2">The sequence shown here is derived from an EMBL/GenBank/DDBJ whole genome shotgun (WGS) entry which is preliminary data.</text>
</comment>
<keyword evidence="1" id="KW-1133">Transmembrane helix</keyword>
<keyword evidence="1" id="KW-0472">Membrane</keyword>
<name>A0A3D8JAP6_9HELI</name>
<dbReference type="SUPFAM" id="SSF54523">
    <property type="entry name" value="Pili subunits"/>
    <property type="match status" value="1"/>
</dbReference>
<gene>
    <name evidence="2" type="ORF">CQA57_02445</name>
</gene>
<feature type="transmembrane region" description="Helical" evidence="1">
    <location>
        <begin position="6"/>
        <end position="25"/>
    </location>
</feature>
<dbReference type="OrthoDB" id="5363195at2"/>